<comment type="caution">
    <text evidence="1">The sequence shown here is derived from an EMBL/GenBank/DDBJ whole genome shotgun (WGS) entry which is preliminary data.</text>
</comment>
<dbReference type="EMBL" id="CAAALY010260461">
    <property type="protein sequence ID" value="VEL39207.1"/>
    <property type="molecule type" value="Genomic_DNA"/>
</dbReference>
<reference evidence="1" key="1">
    <citation type="submission" date="2018-11" db="EMBL/GenBank/DDBJ databases">
        <authorList>
            <consortium name="Pathogen Informatics"/>
        </authorList>
    </citation>
    <scope>NUCLEOTIDE SEQUENCE</scope>
</reference>
<organism evidence="1 2">
    <name type="scientific">Protopolystoma xenopodis</name>
    <dbReference type="NCBI Taxonomy" id="117903"/>
    <lineage>
        <taxon>Eukaryota</taxon>
        <taxon>Metazoa</taxon>
        <taxon>Spiralia</taxon>
        <taxon>Lophotrochozoa</taxon>
        <taxon>Platyhelminthes</taxon>
        <taxon>Monogenea</taxon>
        <taxon>Polyopisthocotylea</taxon>
        <taxon>Polystomatidea</taxon>
        <taxon>Polystomatidae</taxon>
        <taxon>Protopolystoma</taxon>
    </lineage>
</organism>
<evidence type="ECO:0000313" key="1">
    <source>
        <dbReference type="EMBL" id="VEL39207.1"/>
    </source>
</evidence>
<gene>
    <name evidence="1" type="ORF">PXEA_LOCUS32647</name>
</gene>
<dbReference type="Proteomes" id="UP000784294">
    <property type="component" value="Unassembled WGS sequence"/>
</dbReference>
<name>A0A3S5B827_9PLAT</name>
<keyword evidence="2" id="KW-1185">Reference proteome</keyword>
<evidence type="ECO:0000313" key="2">
    <source>
        <dbReference type="Proteomes" id="UP000784294"/>
    </source>
</evidence>
<sequence length="102" mass="11135">MDRPVHAGSVQCHFRLEQPRFLNDLLTTELFAAMHCTQTQLGLVISSGLLETEVVLEQFASRTSGLSSEVNNASPSAFDGGFAARIAQASKVSLYRLIPVRQ</sequence>
<accession>A0A3S5B827</accession>
<protein>
    <submittedName>
        <fullName evidence="1">Uncharacterized protein</fullName>
    </submittedName>
</protein>
<dbReference type="AlphaFoldDB" id="A0A3S5B827"/>
<proteinExistence type="predicted"/>